<protein>
    <submittedName>
        <fullName evidence="4">PP2C family protein-serine/threonine phosphatase</fullName>
        <ecNumber evidence="4">3.1.3.16</ecNumber>
    </submittedName>
</protein>
<gene>
    <name evidence="4" type="ORF">ACEZDE_02905</name>
</gene>
<dbReference type="Proteomes" id="UP001592531">
    <property type="component" value="Unassembled WGS sequence"/>
</dbReference>
<dbReference type="EC" id="3.1.3.16" evidence="4"/>
<dbReference type="InterPro" id="IPR001932">
    <property type="entry name" value="PPM-type_phosphatase-like_dom"/>
</dbReference>
<keyword evidence="5" id="KW-1185">Reference proteome</keyword>
<dbReference type="RefSeq" id="WP_380531599.1">
    <property type="nucleotide sequence ID" value="NZ_JBHFAB010000002.1"/>
</dbReference>
<comment type="caution">
    <text evidence="4">The sequence shown here is derived from an EMBL/GenBank/DDBJ whole genome shotgun (WGS) entry which is preliminary data.</text>
</comment>
<dbReference type="InterPro" id="IPR036457">
    <property type="entry name" value="PPM-type-like_dom_sf"/>
</dbReference>
<dbReference type="SMART" id="SM00331">
    <property type="entry name" value="PP2C_SIG"/>
    <property type="match status" value="1"/>
</dbReference>
<keyword evidence="1 4" id="KW-0378">Hydrolase</keyword>
<dbReference type="InterPro" id="IPR052016">
    <property type="entry name" value="Bact_Sigma-Reg"/>
</dbReference>
<feature type="transmembrane region" description="Helical" evidence="2">
    <location>
        <begin position="101"/>
        <end position="121"/>
    </location>
</feature>
<reference evidence="4 5" key="1">
    <citation type="submission" date="2024-09" db="EMBL/GenBank/DDBJ databases">
        <authorList>
            <person name="Lee S.D."/>
        </authorList>
    </citation>
    <scope>NUCLEOTIDE SEQUENCE [LARGE SCALE GENOMIC DNA]</scope>
    <source>
        <strain evidence="4 5">N8-3</strain>
    </source>
</reference>
<evidence type="ECO:0000313" key="5">
    <source>
        <dbReference type="Proteomes" id="UP001592531"/>
    </source>
</evidence>
<dbReference type="EMBL" id="JBHFAB010000002">
    <property type="protein sequence ID" value="MFC1415596.1"/>
    <property type="molecule type" value="Genomic_DNA"/>
</dbReference>
<dbReference type="Pfam" id="PF07228">
    <property type="entry name" value="SpoIIE"/>
    <property type="match status" value="1"/>
</dbReference>
<dbReference type="SUPFAM" id="SSF81606">
    <property type="entry name" value="PP2C-like"/>
    <property type="match status" value="1"/>
</dbReference>
<name>A0ABV6VPV5_9ACTN</name>
<accession>A0ABV6VPV5</accession>
<keyword evidence="2" id="KW-0472">Membrane</keyword>
<proteinExistence type="predicted"/>
<dbReference type="Gene3D" id="3.60.40.10">
    <property type="entry name" value="PPM-type phosphatase domain"/>
    <property type="match status" value="1"/>
</dbReference>
<dbReference type="PANTHER" id="PTHR43156">
    <property type="entry name" value="STAGE II SPORULATION PROTEIN E-RELATED"/>
    <property type="match status" value="1"/>
</dbReference>
<evidence type="ECO:0000313" key="4">
    <source>
        <dbReference type="EMBL" id="MFC1415596.1"/>
    </source>
</evidence>
<keyword evidence="2" id="KW-1133">Transmembrane helix</keyword>
<dbReference type="PANTHER" id="PTHR43156:SF2">
    <property type="entry name" value="STAGE II SPORULATION PROTEIN E"/>
    <property type="match status" value="1"/>
</dbReference>
<dbReference type="GO" id="GO:0004722">
    <property type="term" value="F:protein serine/threonine phosphatase activity"/>
    <property type="evidence" value="ECO:0007669"/>
    <property type="project" value="UniProtKB-EC"/>
</dbReference>
<feature type="transmembrane region" description="Helical" evidence="2">
    <location>
        <begin position="72"/>
        <end position="89"/>
    </location>
</feature>
<keyword evidence="2" id="KW-0812">Transmembrane</keyword>
<evidence type="ECO:0000256" key="1">
    <source>
        <dbReference type="ARBA" id="ARBA00022801"/>
    </source>
</evidence>
<organism evidence="4 5">
    <name type="scientific">Streptacidiphilus cavernicola</name>
    <dbReference type="NCBI Taxonomy" id="3342716"/>
    <lineage>
        <taxon>Bacteria</taxon>
        <taxon>Bacillati</taxon>
        <taxon>Actinomycetota</taxon>
        <taxon>Actinomycetes</taxon>
        <taxon>Kitasatosporales</taxon>
        <taxon>Streptomycetaceae</taxon>
        <taxon>Streptacidiphilus</taxon>
    </lineage>
</organism>
<sequence>MAEKALLGPKPGLRPGWARLPVRARHLLVGAFALLAAAAVVDLVTGPASTVSPALAAIPVLAGAVTRSVKVPLIAGAFAAACVGLLALANRAVPADVHVAALIAVLAVTLASAANVVLVLARERELLQVRTVSEAAQRALLRPVAGRVGPLRVAVRYVAAAAEARIGGDLYDLLDTPYGIRILLGDVQGKGLAAVETAADVLGVFRDTARTEPDLARVAERLDAALARRPGGERFVTAVLLTVPHLADQPAEVVNCGHPPPLLRRGGRVEAVEPPSFAPPLSLLGLTGGHYRAGPLDLRPGDLLLLYTDGVSEARDREGRFYPLPERLAALPAQDPDGVLDQLLADVVGYVPDGLTDDAALLVFRREP</sequence>
<evidence type="ECO:0000259" key="3">
    <source>
        <dbReference type="SMART" id="SM00331"/>
    </source>
</evidence>
<evidence type="ECO:0000256" key="2">
    <source>
        <dbReference type="SAM" id="Phobius"/>
    </source>
</evidence>
<feature type="domain" description="PPM-type phosphatase" evidence="3">
    <location>
        <begin position="151"/>
        <end position="366"/>
    </location>
</feature>